<gene>
    <name evidence="7" type="ORF">OAory_01017460</name>
</gene>
<organism evidence="7 8">
    <name type="scientific">Aspergillus oryzae</name>
    <name type="common">Yellow koji mold</name>
    <dbReference type="NCBI Taxonomy" id="5062"/>
    <lineage>
        <taxon>Eukaryota</taxon>
        <taxon>Fungi</taxon>
        <taxon>Dikarya</taxon>
        <taxon>Ascomycota</taxon>
        <taxon>Pezizomycotina</taxon>
        <taxon>Eurotiomycetes</taxon>
        <taxon>Eurotiomycetidae</taxon>
        <taxon>Eurotiales</taxon>
        <taxon>Aspergillaceae</taxon>
        <taxon>Aspergillus</taxon>
        <taxon>Aspergillus subgen. Circumdati</taxon>
    </lineage>
</organism>
<accession>A0A1S9DAH4</accession>
<name>A0A1S9DAH4_ASPOZ</name>
<evidence type="ECO:0000256" key="5">
    <source>
        <dbReference type="SAM" id="MobiDB-lite"/>
    </source>
</evidence>
<feature type="region of interest" description="Disordered" evidence="5">
    <location>
        <begin position="136"/>
        <end position="168"/>
    </location>
</feature>
<sequence length="596" mass="63948">MKNCLLCESTGTTYLNNHSGDLWDFLFIQKYTLQTCLYDGASETSISGCEDNCLPLRSIFKDLWYKTNHTEELYYYCSDVFTQYASDCATCLRSKSGSVILGNFMDNMDSACETKPNASAGETITLRRPLFDLSTATSNTTSTSTSSATATGTGDNGGRGAASSSSLSTGAKAGIGVGAGVGGLMILGAAAWLLLARRRRGAAQGGAHQYEPPMEQGPASELSYGAGAPVEQVTVKQFGELAAVERTEVEPRISPDYTPRAISYVHIMTYPLSRTTRILLLGLLALTYLFPPVHSLATIAKSKCIKSCGDTRKTSADDLVCPDSAYNNTQKGRTVKDCLLCQSTGTAYINDERNDIYTFLVTQKYTVQTCLFDRNDSSISGCQDDCIPLRSVYKTNWYGGSNFTPIYTYCDDAGFQQYADKCESCLRGKNGTYILGNFIDNMVSACTNKPNASEGEIVTLRQPIFQVPASEAVPDESESSSGLSTGAKAGIGVGVGVGGLLIVGALGWFFCLRKRSKKVDAHQYERPWQQENPDAPVLSPDPRSGPPSEMPAEAVVKGPTELEGEGNAKANVGSGGNEGGYAKDKKETPSQLVELP</sequence>
<dbReference type="EMBL" id="MKZY01000008">
    <property type="protein sequence ID" value="OOO06085.1"/>
    <property type="molecule type" value="Genomic_DNA"/>
</dbReference>
<dbReference type="AlphaFoldDB" id="A0A1S9DAH4"/>
<dbReference type="VEuPathDB" id="FungiDB:AO090701000367"/>
<evidence type="ECO:0000313" key="8">
    <source>
        <dbReference type="Proteomes" id="UP000190312"/>
    </source>
</evidence>
<evidence type="ECO:0000256" key="4">
    <source>
        <dbReference type="ARBA" id="ARBA00023136"/>
    </source>
</evidence>
<dbReference type="InterPro" id="IPR051694">
    <property type="entry name" value="Immunoregulatory_rcpt-like"/>
</dbReference>
<feature type="transmembrane region" description="Helical" evidence="6">
    <location>
        <begin position="489"/>
        <end position="512"/>
    </location>
</feature>
<feature type="region of interest" description="Disordered" evidence="5">
    <location>
        <begin position="523"/>
        <end position="596"/>
    </location>
</feature>
<feature type="compositionally biased region" description="Low complexity" evidence="5">
    <location>
        <begin position="136"/>
        <end position="153"/>
    </location>
</feature>
<dbReference type="Proteomes" id="UP000190312">
    <property type="component" value="Unassembled WGS sequence"/>
</dbReference>
<keyword evidence="4 6" id="KW-0472">Membrane</keyword>
<protein>
    <submittedName>
        <fullName evidence="7">Uncharacterized protein</fullName>
    </submittedName>
</protein>
<dbReference type="PANTHER" id="PTHR15549">
    <property type="entry name" value="PAIRED IMMUNOGLOBULIN-LIKE TYPE 2 RECEPTOR"/>
    <property type="match status" value="1"/>
</dbReference>
<feature type="transmembrane region" description="Helical" evidence="6">
    <location>
        <begin position="173"/>
        <end position="195"/>
    </location>
</feature>
<evidence type="ECO:0000313" key="7">
    <source>
        <dbReference type="EMBL" id="OOO06085.1"/>
    </source>
</evidence>
<keyword evidence="2 6" id="KW-0812">Transmembrane</keyword>
<feature type="transmembrane region" description="Helical" evidence="6">
    <location>
        <begin position="278"/>
        <end position="297"/>
    </location>
</feature>
<dbReference type="eggNOG" id="ENOG502SSVT">
    <property type="taxonomic scope" value="Eukaryota"/>
</dbReference>
<keyword evidence="3 6" id="KW-1133">Transmembrane helix</keyword>
<reference evidence="7 8" key="1">
    <citation type="submission" date="2016-10" db="EMBL/GenBank/DDBJ databases">
        <title>Genome sequencing of Aspergillus oryzae BCC7051.</title>
        <authorList>
            <person name="Thammarongtham C."/>
            <person name="Vorapreeda T."/>
            <person name="Nookaew I."/>
            <person name="Srisuk T."/>
            <person name="Land M."/>
            <person name="Jeennor S."/>
            <person name="Laoteng K."/>
        </authorList>
    </citation>
    <scope>NUCLEOTIDE SEQUENCE [LARGE SCALE GENOMIC DNA]</scope>
    <source>
        <strain evidence="7 8">BCC7051</strain>
    </source>
</reference>
<dbReference type="GO" id="GO:0016020">
    <property type="term" value="C:membrane"/>
    <property type="evidence" value="ECO:0007669"/>
    <property type="project" value="UniProtKB-SubCell"/>
</dbReference>
<comment type="caution">
    <text evidence="7">The sequence shown here is derived from an EMBL/GenBank/DDBJ whole genome shotgun (WGS) entry which is preliminary data.</text>
</comment>
<evidence type="ECO:0000256" key="2">
    <source>
        <dbReference type="ARBA" id="ARBA00022692"/>
    </source>
</evidence>
<dbReference type="GO" id="GO:0071944">
    <property type="term" value="C:cell periphery"/>
    <property type="evidence" value="ECO:0007669"/>
    <property type="project" value="UniProtKB-ARBA"/>
</dbReference>
<dbReference type="OrthoDB" id="5426678at2759"/>
<dbReference type="VEuPathDB" id="FungiDB:AO090701000366"/>
<evidence type="ECO:0000256" key="3">
    <source>
        <dbReference type="ARBA" id="ARBA00022989"/>
    </source>
</evidence>
<evidence type="ECO:0000256" key="6">
    <source>
        <dbReference type="SAM" id="Phobius"/>
    </source>
</evidence>
<evidence type="ECO:0000256" key="1">
    <source>
        <dbReference type="ARBA" id="ARBA00004167"/>
    </source>
</evidence>
<comment type="subcellular location">
    <subcellularLocation>
        <location evidence="1">Membrane</location>
        <topology evidence="1">Single-pass membrane protein</topology>
    </subcellularLocation>
</comment>
<proteinExistence type="predicted"/>